<gene>
    <name evidence="1" type="ORF">ACFSVN_08310</name>
</gene>
<dbReference type="Proteomes" id="UP001597460">
    <property type="component" value="Unassembled WGS sequence"/>
</dbReference>
<accession>A0ABW5JLG4</accession>
<evidence type="ECO:0008006" key="3">
    <source>
        <dbReference type="Google" id="ProtNLM"/>
    </source>
</evidence>
<organism evidence="1 2">
    <name type="scientific">Gracilimonas halophila</name>
    <dbReference type="NCBI Taxonomy" id="1834464"/>
    <lineage>
        <taxon>Bacteria</taxon>
        <taxon>Pseudomonadati</taxon>
        <taxon>Balneolota</taxon>
        <taxon>Balneolia</taxon>
        <taxon>Balneolales</taxon>
        <taxon>Balneolaceae</taxon>
        <taxon>Gracilimonas</taxon>
    </lineage>
</organism>
<keyword evidence="2" id="KW-1185">Reference proteome</keyword>
<comment type="caution">
    <text evidence="1">The sequence shown here is derived from an EMBL/GenBank/DDBJ whole genome shotgun (WGS) entry which is preliminary data.</text>
</comment>
<reference evidence="2" key="1">
    <citation type="journal article" date="2019" name="Int. J. Syst. Evol. Microbiol.">
        <title>The Global Catalogue of Microorganisms (GCM) 10K type strain sequencing project: providing services to taxonomists for standard genome sequencing and annotation.</title>
        <authorList>
            <consortium name="The Broad Institute Genomics Platform"/>
            <consortium name="The Broad Institute Genome Sequencing Center for Infectious Disease"/>
            <person name="Wu L."/>
            <person name="Ma J."/>
        </authorList>
    </citation>
    <scope>NUCLEOTIDE SEQUENCE [LARGE SCALE GENOMIC DNA]</scope>
    <source>
        <strain evidence="2">KCTC 52042</strain>
    </source>
</reference>
<evidence type="ECO:0000313" key="2">
    <source>
        <dbReference type="Proteomes" id="UP001597460"/>
    </source>
</evidence>
<evidence type="ECO:0000313" key="1">
    <source>
        <dbReference type="EMBL" id="MFD2532444.1"/>
    </source>
</evidence>
<sequence>MKLKAYITNIVAILSLVILVSGFQIQLSESDDISLEGIVGMETAYAGPCGAAGCDGADMYCTSVTVVHIGNWQMKKDCKGNPPEEKELPEQK</sequence>
<protein>
    <recommendedName>
        <fullName evidence="3">NVEALA protein</fullName>
    </recommendedName>
</protein>
<name>A0ABW5JLG4_9BACT</name>
<proteinExistence type="predicted"/>
<dbReference type="EMBL" id="JBHULI010000024">
    <property type="protein sequence ID" value="MFD2532444.1"/>
    <property type="molecule type" value="Genomic_DNA"/>
</dbReference>